<dbReference type="Proteomes" id="UP001181622">
    <property type="component" value="Unassembled WGS sequence"/>
</dbReference>
<organism evidence="1 2">
    <name type="scientific">Chelatococcus sambhunathii</name>
    <dbReference type="NCBI Taxonomy" id="363953"/>
    <lineage>
        <taxon>Bacteria</taxon>
        <taxon>Pseudomonadati</taxon>
        <taxon>Pseudomonadota</taxon>
        <taxon>Alphaproteobacteria</taxon>
        <taxon>Hyphomicrobiales</taxon>
        <taxon>Chelatococcaceae</taxon>
        <taxon>Chelatococcus</taxon>
    </lineage>
</organism>
<evidence type="ECO:0000313" key="1">
    <source>
        <dbReference type="EMBL" id="MDR4306569.1"/>
    </source>
</evidence>
<protein>
    <submittedName>
        <fullName evidence="1">Phage head-tail connector protein</fullName>
    </submittedName>
</protein>
<dbReference type="NCBIfam" id="TIGR01560">
    <property type="entry name" value="put_DNA_pack"/>
    <property type="match status" value="1"/>
</dbReference>
<dbReference type="Gene3D" id="1.10.3230.30">
    <property type="entry name" value="Phage gp6-like head-tail connector protein"/>
    <property type="match status" value="1"/>
</dbReference>
<keyword evidence="2" id="KW-1185">Reference proteome</keyword>
<sequence length="93" mass="9868">MTLTLEDLKAHLGIEDDADDATLTRKIAVAETWVAAFTGDPLTTASPAPLLEAVRILAGHLYESGEASLAGVERGTLPAGVFDLITPYRAWAF</sequence>
<dbReference type="RefSeq" id="WP_309390555.1">
    <property type="nucleotide sequence ID" value="NZ_JADBEO010000013.1"/>
</dbReference>
<evidence type="ECO:0000313" key="2">
    <source>
        <dbReference type="Proteomes" id="UP001181622"/>
    </source>
</evidence>
<comment type="caution">
    <text evidence="1">The sequence shown here is derived from an EMBL/GenBank/DDBJ whole genome shotgun (WGS) entry which is preliminary data.</text>
</comment>
<gene>
    <name evidence="1" type="ORF">IHQ68_08060</name>
</gene>
<reference evidence="1" key="1">
    <citation type="submission" date="2020-10" db="EMBL/GenBank/DDBJ databases">
        <authorList>
            <person name="Abbas A."/>
            <person name="Razzaq R."/>
            <person name="Waqas M."/>
            <person name="Abbas N."/>
            <person name="Nielsen T.K."/>
            <person name="Hansen L.H."/>
            <person name="Hussain S."/>
            <person name="Shahid M."/>
        </authorList>
    </citation>
    <scope>NUCLEOTIDE SEQUENCE</scope>
    <source>
        <strain evidence="1">S14</strain>
    </source>
</reference>
<name>A0ABU1DEM1_9HYPH</name>
<proteinExistence type="predicted"/>
<dbReference type="InterPro" id="IPR006450">
    <property type="entry name" value="Phage_HK97_gp6-like"/>
</dbReference>
<dbReference type="InterPro" id="IPR021146">
    <property type="entry name" value="Phage_gp6-like_head-tail"/>
</dbReference>
<dbReference type="CDD" id="cd08054">
    <property type="entry name" value="gp6"/>
    <property type="match status" value="1"/>
</dbReference>
<accession>A0ABU1DEM1</accession>
<dbReference type="Pfam" id="PF05135">
    <property type="entry name" value="Phage_connect_1"/>
    <property type="match status" value="1"/>
</dbReference>
<dbReference type="EMBL" id="JADBEO010000013">
    <property type="protein sequence ID" value="MDR4306569.1"/>
    <property type="molecule type" value="Genomic_DNA"/>
</dbReference>